<evidence type="ECO:0000256" key="8">
    <source>
        <dbReference type="SAM" id="Phobius"/>
    </source>
</evidence>
<keyword evidence="3" id="KW-1003">Cell membrane</keyword>
<evidence type="ECO:0000256" key="1">
    <source>
        <dbReference type="ARBA" id="ARBA00004651"/>
    </source>
</evidence>
<comment type="caution">
    <text evidence="9">The sequence shown here is derived from an EMBL/GenBank/DDBJ whole genome shotgun (WGS) entry which is preliminary data.</text>
</comment>
<reference evidence="9 10" key="1">
    <citation type="journal article" date="2019" name="Int. J. Syst. Evol. Microbiol.">
        <title>The Global Catalogue of Microorganisms (GCM) 10K type strain sequencing project: providing services to taxonomists for standard genome sequencing and annotation.</title>
        <authorList>
            <consortium name="The Broad Institute Genomics Platform"/>
            <consortium name="The Broad Institute Genome Sequencing Center for Infectious Disease"/>
            <person name="Wu L."/>
            <person name="Ma J."/>
        </authorList>
    </citation>
    <scope>NUCLEOTIDE SEQUENCE [LARGE SCALE GENOMIC DNA]</scope>
    <source>
        <strain evidence="9 10">JCM 15914</strain>
    </source>
</reference>
<sequence>MADDKLGERASHQAAGKGRGPFYSATFWALPAVVIMVLAVLGTALYLGGLSNPAGHLKDFPVAMVNQDRGAEVPRAGDGTEKQNYGHRIEDGFASEAGKDERLDLRRLDWDQAQDQLERGELFGVVVIPESFSEDTVSMVKGSLTQESAARPEITLYTDPQAGSLGTRIATEAVQPGLERASSTMGESLVKSAQSAQQEAYDQVLTELESQQDKQSEELARSAAQGGPAVQQFAQQIQQAQSGTPKQVADQLAPKVSSVSTDLLRDPVNVDTKPYQELEEGTALGMGAFYYAIILLVIGLSGSIAVNVLMDGRMGMAPFEMGPVFRDLPRVGLPRWLNFLMKWGLFTVAAAPTSALMLWVGAAVGMPMPHGVAVFFAGWLSLSAVSAVVLALITLGGSAGMVLSMIYLVFMGLPSAGAVVPLQAVPDFFRVIAPIEPLHHIFMMIRSLLYFDAQADAGLQSGLIGISLILIIAVLVALAAGWAYDRKFGRRGPRGPGKHAAHRGESPATDAAHPAVTGGQPAVKSGENPSAVASS</sequence>
<dbReference type="InterPro" id="IPR051328">
    <property type="entry name" value="T7SS_ABC-Transporter"/>
</dbReference>
<evidence type="ECO:0000256" key="6">
    <source>
        <dbReference type="ARBA" id="ARBA00023136"/>
    </source>
</evidence>
<name>A0ABN2Y361_9MICC</name>
<feature type="region of interest" description="Disordered" evidence="7">
    <location>
        <begin position="492"/>
        <end position="535"/>
    </location>
</feature>
<comment type="similarity">
    <text evidence="2">Belongs to the ABC-2 integral membrane protein family.</text>
</comment>
<feature type="compositionally biased region" description="Basic residues" evidence="7">
    <location>
        <begin position="492"/>
        <end position="501"/>
    </location>
</feature>
<accession>A0ABN2Y361</accession>
<dbReference type="EMBL" id="BAAAQA010000023">
    <property type="protein sequence ID" value="GAA2120425.1"/>
    <property type="molecule type" value="Genomic_DNA"/>
</dbReference>
<evidence type="ECO:0000256" key="2">
    <source>
        <dbReference type="ARBA" id="ARBA00007783"/>
    </source>
</evidence>
<feature type="transmembrane region" description="Helical" evidence="8">
    <location>
        <begin position="288"/>
        <end position="310"/>
    </location>
</feature>
<dbReference type="PANTHER" id="PTHR43077">
    <property type="entry name" value="TRANSPORT PERMEASE YVFS-RELATED"/>
    <property type="match status" value="1"/>
</dbReference>
<feature type="compositionally biased region" description="Low complexity" evidence="7">
    <location>
        <begin position="231"/>
        <end position="241"/>
    </location>
</feature>
<feature type="transmembrane region" description="Helical" evidence="8">
    <location>
        <begin position="27"/>
        <end position="48"/>
    </location>
</feature>
<feature type="transmembrane region" description="Helical" evidence="8">
    <location>
        <begin position="372"/>
        <end position="393"/>
    </location>
</feature>
<evidence type="ECO:0000256" key="4">
    <source>
        <dbReference type="ARBA" id="ARBA00022692"/>
    </source>
</evidence>
<evidence type="ECO:0000256" key="3">
    <source>
        <dbReference type="ARBA" id="ARBA00022475"/>
    </source>
</evidence>
<keyword evidence="6 8" id="KW-0472">Membrane</keyword>
<dbReference type="Gene3D" id="3.40.1710.10">
    <property type="entry name" value="abc type-2 transporter like domain"/>
    <property type="match status" value="1"/>
</dbReference>
<feature type="transmembrane region" description="Helical" evidence="8">
    <location>
        <begin position="399"/>
        <end position="419"/>
    </location>
</feature>
<evidence type="ECO:0000313" key="9">
    <source>
        <dbReference type="EMBL" id="GAA2120425.1"/>
    </source>
</evidence>
<keyword evidence="10" id="KW-1185">Reference proteome</keyword>
<gene>
    <name evidence="9" type="ORF">GCM10009824_22100</name>
</gene>
<protein>
    <submittedName>
        <fullName evidence="9">YhgE/Pip domain-containing protein</fullName>
    </submittedName>
</protein>
<dbReference type="PANTHER" id="PTHR43077:SF8">
    <property type="entry name" value="DOXORUBICIN RESISTANCE ABC TRANSPORTER PERMEASE PROTEIN DRRB"/>
    <property type="match status" value="1"/>
</dbReference>
<feature type="transmembrane region" description="Helical" evidence="8">
    <location>
        <begin position="343"/>
        <end position="365"/>
    </location>
</feature>
<proteinExistence type="inferred from homology"/>
<feature type="transmembrane region" description="Helical" evidence="8">
    <location>
        <begin position="463"/>
        <end position="484"/>
    </location>
</feature>
<dbReference type="RefSeq" id="WP_344225105.1">
    <property type="nucleotide sequence ID" value="NZ_BAAAQA010000023.1"/>
</dbReference>
<evidence type="ECO:0000313" key="10">
    <source>
        <dbReference type="Proteomes" id="UP001500166"/>
    </source>
</evidence>
<evidence type="ECO:0000256" key="5">
    <source>
        <dbReference type="ARBA" id="ARBA00022989"/>
    </source>
</evidence>
<dbReference type="Proteomes" id="UP001500166">
    <property type="component" value="Unassembled WGS sequence"/>
</dbReference>
<evidence type="ECO:0000256" key="7">
    <source>
        <dbReference type="SAM" id="MobiDB-lite"/>
    </source>
</evidence>
<keyword evidence="5 8" id="KW-1133">Transmembrane helix</keyword>
<organism evidence="9 10">
    <name type="scientific">Kocuria atrinae</name>
    <dbReference type="NCBI Taxonomy" id="592377"/>
    <lineage>
        <taxon>Bacteria</taxon>
        <taxon>Bacillati</taxon>
        <taxon>Actinomycetota</taxon>
        <taxon>Actinomycetes</taxon>
        <taxon>Micrococcales</taxon>
        <taxon>Micrococcaceae</taxon>
        <taxon>Kocuria</taxon>
    </lineage>
</organism>
<feature type="region of interest" description="Disordered" evidence="7">
    <location>
        <begin position="231"/>
        <end position="252"/>
    </location>
</feature>
<keyword evidence="4 8" id="KW-0812">Transmembrane</keyword>
<comment type="subcellular location">
    <subcellularLocation>
        <location evidence="1">Cell membrane</location>
        <topology evidence="1">Multi-pass membrane protein</topology>
    </subcellularLocation>
</comment>